<dbReference type="InterPro" id="IPR000524">
    <property type="entry name" value="Tscrpt_reg_HTH_GntR"/>
</dbReference>
<dbReference type="STRING" id="441112.SAMN04488094_103140"/>
<accession>A0A1I1HMZ3</accession>
<evidence type="ECO:0000256" key="3">
    <source>
        <dbReference type="ARBA" id="ARBA00023163"/>
    </source>
</evidence>
<dbReference type="InterPro" id="IPR036388">
    <property type="entry name" value="WH-like_DNA-bd_sf"/>
</dbReference>
<dbReference type="Pfam" id="PF07702">
    <property type="entry name" value="UTRA"/>
    <property type="match status" value="1"/>
</dbReference>
<dbReference type="SMART" id="SM00345">
    <property type="entry name" value="HTH_GNTR"/>
    <property type="match status" value="1"/>
</dbReference>
<dbReference type="GO" id="GO:0003700">
    <property type="term" value="F:DNA-binding transcription factor activity"/>
    <property type="evidence" value="ECO:0007669"/>
    <property type="project" value="InterPro"/>
</dbReference>
<dbReference type="Proteomes" id="UP000198728">
    <property type="component" value="Unassembled WGS sequence"/>
</dbReference>
<keyword evidence="3" id="KW-0804">Transcription</keyword>
<dbReference type="SUPFAM" id="SSF46785">
    <property type="entry name" value="Winged helix' DNA-binding domain"/>
    <property type="match status" value="1"/>
</dbReference>
<dbReference type="EMBL" id="FOLG01000003">
    <property type="protein sequence ID" value="SFC22823.1"/>
    <property type="molecule type" value="Genomic_DNA"/>
</dbReference>
<keyword evidence="6" id="KW-1185">Reference proteome</keyword>
<protein>
    <submittedName>
        <fullName evidence="5">GntR family transcriptional regulator, histidine utilization repressor</fullName>
    </submittedName>
</protein>
<keyword evidence="2" id="KW-0238">DNA-binding</keyword>
<dbReference type="PANTHER" id="PTHR44846">
    <property type="entry name" value="MANNOSYL-D-GLYCERATE TRANSPORT/METABOLISM SYSTEM REPRESSOR MNGR-RELATED"/>
    <property type="match status" value="1"/>
</dbReference>
<dbReference type="AlphaFoldDB" id="A0A1I1HMZ3"/>
<reference evidence="5 6" key="1">
    <citation type="submission" date="2016-10" db="EMBL/GenBank/DDBJ databases">
        <authorList>
            <person name="de Groot N.N."/>
        </authorList>
    </citation>
    <scope>NUCLEOTIDE SEQUENCE [LARGE SCALE GENOMIC DNA]</scope>
    <source>
        <strain evidence="5 6">DSM 19548</strain>
    </source>
</reference>
<dbReference type="InterPro" id="IPR050679">
    <property type="entry name" value="Bact_HTH_transcr_reg"/>
</dbReference>
<dbReference type="Gene3D" id="1.10.10.10">
    <property type="entry name" value="Winged helix-like DNA-binding domain superfamily/Winged helix DNA-binding domain"/>
    <property type="match status" value="1"/>
</dbReference>
<dbReference type="SUPFAM" id="SSF64288">
    <property type="entry name" value="Chorismate lyase-like"/>
    <property type="match status" value="1"/>
</dbReference>
<dbReference type="Pfam" id="PF00392">
    <property type="entry name" value="GntR"/>
    <property type="match status" value="1"/>
</dbReference>
<evidence type="ECO:0000313" key="6">
    <source>
        <dbReference type="Proteomes" id="UP000198728"/>
    </source>
</evidence>
<organism evidence="5 6">
    <name type="scientific">Tropicimonas isoalkanivorans</name>
    <dbReference type="NCBI Taxonomy" id="441112"/>
    <lineage>
        <taxon>Bacteria</taxon>
        <taxon>Pseudomonadati</taxon>
        <taxon>Pseudomonadota</taxon>
        <taxon>Alphaproteobacteria</taxon>
        <taxon>Rhodobacterales</taxon>
        <taxon>Roseobacteraceae</taxon>
        <taxon>Tropicimonas</taxon>
    </lineage>
</organism>
<dbReference type="SMART" id="SM00866">
    <property type="entry name" value="UTRA"/>
    <property type="match status" value="1"/>
</dbReference>
<dbReference type="PROSITE" id="PS50949">
    <property type="entry name" value="HTH_GNTR"/>
    <property type="match status" value="1"/>
</dbReference>
<keyword evidence="1" id="KW-0805">Transcription regulation</keyword>
<dbReference type="InterPro" id="IPR011663">
    <property type="entry name" value="UTRA"/>
</dbReference>
<evidence type="ECO:0000256" key="1">
    <source>
        <dbReference type="ARBA" id="ARBA00023015"/>
    </source>
</evidence>
<feature type="domain" description="HTH gntR-type" evidence="4">
    <location>
        <begin position="8"/>
        <end position="76"/>
    </location>
</feature>
<dbReference type="RefSeq" id="WP_093360119.1">
    <property type="nucleotide sequence ID" value="NZ_FOLG01000003.1"/>
</dbReference>
<dbReference type="GO" id="GO:0003677">
    <property type="term" value="F:DNA binding"/>
    <property type="evidence" value="ECO:0007669"/>
    <property type="project" value="UniProtKB-KW"/>
</dbReference>
<dbReference type="InterPro" id="IPR028978">
    <property type="entry name" value="Chorismate_lyase_/UTRA_dom_sf"/>
</dbReference>
<proteinExistence type="predicted"/>
<dbReference type="PANTHER" id="PTHR44846:SF16">
    <property type="entry name" value="TRANSCRIPTIONAL REGULATOR PHNF-RELATED"/>
    <property type="match status" value="1"/>
</dbReference>
<dbReference type="CDD" id="cd07377">
    <property type="entry name" value="WHTH_GntR"/>
    <property type="match status" value="1"/>
</dbReference>
<evidence type="ECO:0000313" key="5">
    <source>
        <dbReference type="EMBL" id="SFC22823.1"/>
    </source>
</evidence>
<dbReference type="InterPro" id="IPR036390">
    <property type="entry name" value="WH_DNA-bd_sf"/>
</dbReference>
<dbReference type="Gene3D" id="3.40.1410.10">
    <property type="entry name" value="Chorismate lyase-like"/>
    <property type="match status" value="1"/>
</dbReference>
<evidence type="ECO:0000256" key="2">
    <source>
        <dbReference type="ARBA" id="ARBA00023125"/>
    </source>
</evidence>
<sequence length="250" mass="27593">MPPSGSTETLHRRILDDFRTKIVDGEWEPGRQLAKETELAADYGVARMTMNKVLTQLAQEGYLVRRKRSGTFVAKARVQSAVLEVNNIAEEVAALGRPYSWKLLSNELRRLTLSDLRLFGARTTTEEADALCLQGIHYAGDEPFCLETRAINPVVVPQATGMDFSREVPGNWLLASMPWTTARHQVRAVNAEGSDARLLRVPDGAACLEILRKTQVEAGWVTLARLLYPGESHQLVAELAPHAPPGQGRG</sequence>
<evidence type="ECO:0000259" key="4">
    <source>
        <dbReference type="PROSITE" id="PS50949"/>
    </source>
</evidence>
<name>A0A1I1HMZ3_9RHOB</name>
<dbReference type="PRINTS" id="PR00035">
    <property type="entry name" value="HTHGNTR"/>
</dbReference>
<gene>
    <name evidence="5" type="ORF">SAMN04488094_103140</name>
</gene>
<dbReference type="OrthoDB" id="9808698at2"/>